<reference evidence="1 2" key="2">
    <citation type="journal article" date="2009" name="PLoS ONE">
        <title>An integrated genetic and cytogenetic map of the cucumber genome.</title>
        <authorList>
            <person name="Ren Y."/>
            <person name="Zhang Z."/>
            <person name="Liu J."/>
            <person name="Staub J.E."/>
            <person name="Han Y."/>
            <person name="Cheng Z."/>
            <person name="Li X."/>
            <person name="Lu J."/>
            <person name="Miao H."/>
            <person name="Kang H."/>
            <person name="Xie B."/>
            <person name="Gu X."/>
            <person name="Wang X."/>
            <person name="Du Y."/>
            <person name="Jin W."/>
            <person name="Huang S."/>
        </authorList>
    </citation>
    <scope>NUCLEOTIDE SEQUENCE [LARGE SCALE GENOMIC DNA]</scope>
    <source>
        <strain evidence="2">cv. 9930</strain>
    </source>
</reference>
<accession>A0A0A0KWJ8</accession>
<evidence type="ECO:0000313" key="1">
    <source>
        <dbReference type="EMBL" id="KGN53980.1"/>
    </source>
</evidence>
<sequence length="57" mass="6467">MWRWIRDGCWSKGGWAACFECEPINAHGWTDEGVETDWCGCNCRAESSWAAGRWAIG</sequence>
<evidence type="ECO:0000313" key="2">
    <source>
        <dbReference type="Proteomes" id="UP000029981"/>
    </source>
</evidence>
<proteinExistence type="predicted"/>
<name>A0A0A0KWJ8_CUCSA</name>
<dbReference type="EMBL" id="CM002925">
    <property type="protein sequence ID" value="KGN53980.1"/>
    <property type="molecule type" value="Genomic_DNA"/>
</dbReference>
<dbReference type="AlphaFoldDB" id="A0A0A0KWJ8"/>
<organism evidence="1 2">
    <name type="scientific">Cucumis sativus</name>
    <name type="common">Cucumber</name>
    <dbReference type="NCBI Taxonomy" id="3659"/>
    <lineage>
        <taxon>Eukaryota</taxon>
        <taxon>Viridiplantae</taxon>
        <taxon>Streptophyta</taxon>
        <taxon>Embryophyta</taxon>
        <taxon>Tracheophyta</taxon>
        <taxon>Spermatophyta</taxon>
        <taxon>Magnoliopsida</taxon>
        <taxon>eudicotyledons</taxon>
        <taxon>Gunneridae</taxon>
        <taxon>Pentapetalae</taxon>
        <taxon>rosids</taxon>
        <taxon>fabids</taxon>
        <taxon>Cucurbitales</taxon>
        <taxon>Cucurbitaceae</taxon>
        <taxon>Benincaseae</taxon>
        <taxon>Cucumis</taxon>
    </lineage>
</organism>
<reference evidence="1 2" key="1">
    <citation type="journal article" date="2009" name="Nat. Genet.">
        <title>The genome of the cucumber, Cucumis sativus L.</title>
        <authorList>
            <person name="Huang S."/>
            <person name="Li R."/>
            <person name="Zhang Z."/>
            <person name="Li L."/>
            <person name="Gu X."/>
            <person name="Fan W."/>
            <person name="Lucas W.J."/>
            <person name="Wang X."/>
            <person name="Xie B."/>
            <person name="Ni P."/>
            <person name="Ren Y."/>
            <person name="Zhu H."/>
            <person name="Li J."/>
            <person name="Lin K."/>
            <person name="Jin W."/>
            <person name="Fei Z."/>
            <person name="Li G."/>
            <person name="Staub J."/>
            <person name="Kilian A."/>
            <person name="van der Vossen E.A."/>
            <person name="Wu Y."/>
            <person name="Guo J."/>
            <person name="He J."/>
            <person name="Jia Z."/>
            <person name="Ren Y."/>
            <person name="Tian G."/>
            <person name="Lu Y."/>
            <person name="Ruan J."/>
            <person name="Qian W."/>
            <person name="Wang M."/>
            <person name="Huang Q."/>
            <person name="Li B."/>
            <person name="Xuan Z."/>
            <person name="Cao J."/>
            <person name="Asan"/>
            <person name="Wu Z."/>
            <person name="Zhang J."/>
            <person name="Cai Q."/>
            <person name="Bai Y."/>
            <person name="Zhao B."/>
            <person name="Han Y."/>
            <person name="Li Y."/>
            <person name="Li X."/>
            <person name="Wang S."/>
            <person name="Shi Q."/>
            <person name="Liu S."/>
            <person name="Cho W.K."/>
            <person name="Kim J.Y."/>
            <person name="Xu Y."/>
            <person name="Heller-Uszynska K."/>
            <person name="Miao H."/>
            <person name="Cheng Z."/>
            <person name="Zhang S."/>
            <person name="Wu J."/>
            <person name="Yang Y."/>
            <person name="Kang H."/>
            <person name="Li M."/>
            <person name="Liang H."/>
            <person name="Ren X."/>
            <person name="Shi Z."/>
            <person name="Wen M."/>
            <person name="Jian M."/>
            <person name="Yang H."/>
            <person name="Zhang G."/>
            <person name="Yang Z."/>
            <person name="Chen R."/>
            <person name="Liu S."/>
            <person name="Li J."/>
            <person name="Ma L."/>
            <person name="Liu H."/>
            <person name="Zhou Y."/>
            <person name="Zhao J."/>
            <person name="Fang X."/>
            <person name="Li G."/>
            <person name="Fang L."/>
            <person name="Li Y."/>
            <person name="Liu D."/>
            <person name="Zheng H."/>
            <person name="Zhang Y."/>
            <person name="Qin N."/>
            <person name="Li Z."/>
            <person name="Yang G."/>
            <person name="Yang S."/>
            <person name="Bolund L."/>
            <person name="Kristiansen K."/>
            <person name="Zheng H."/>
            <person name="Li S."/>
            <person name="Zhang X."/>
            <person name="Yang H."/>
            <person name="Wang J."/>
            <person name="Sun R."/>
            <person name="Zhang B."/>
            <person name="Jiang S."/>
            <person name="Wang J."/>
            <person name="Du Y."/>
            <person name="Li S."/>
        </authorList>
    </citation>
    <scope>NUCLEOTIDE SEQUENCE [LARGE SCALE GENOMIC DNA]</scope>
    <source>
        <strain evidence="2">cv. 9930</strain>
    </source>
</reference>
<reference evidence="1 2" key="3">
    <citation type="journal article" date="2010" name="BMC Genomics">
        <title>Transcriptome sequencing and comparative analysis of cucumber flowers with different sex types.</title>
        <authorList>
            <person name="Guo S."/>
            <person name="Zheng Y."/>
            <person name="Joung J.G."/>
            <person name="Liu S."/>
            <person name="Zhang Z."/>
            <person name="Crasta O.R."/>
            <person name="Sobral B.W."/>
            <person name="Xu Y."/>
            <person name="Huang S."/>
            <person name="Fei Z."/>
        </authorList>
    </citation>
    <scope>NUCLEOTIDE SEQUENCE [LARGE SCALE GENOMIC DNA]</scope>
    <source>
        <strain evidence="2">cv. 9930</strain>
    </source>
</reference>
<reference evidence="1 2" key="4">
    <citation type="journal article" date="2011" name="BMC Genomics">
        <title>RNA-Seq improves annotation of protein-coding genes in the cucumber genome.</title>
        <authorList>
            <person name="Li Z."/>
            <person name="Zhang Z."/>
            <person name="Yan P."/>
            <person name="Huang S."/>
            <person name="Fei Z."/>
            <person name="Lin K."/>
        </authorList>
    </citation>
    <scope>NUCLEOTIDE SEQUENCE [LARGE SCALE GENOMIC DNA]</scope>
    <source>
        <strain evidence="2">cv. 9930</strain>
    </source>
</reference>
<dbReference type="Proteomes" id="UP000029981">
    <property type="component" value="Chromosome 4"/>
</dbReference>
<dbReference type="Gramene" id="KGN53980">
    <property type="protein sequence ID" value="KGN53980"/>
    <property type="gene ID" value="Csa_4G227360"/>
</dbReference>
<keyword evidence="2" id="KW-1185">Reference proteome</keyword>
<protein>
    <submittedName>
        <fullName evidence="1">Uncharacterized protein</fullName>
    </submittedName>
</protein>
<gene>
    <name evidence="1" type="ORF">Csa_4G227360</name>
</gene>